<feature type="signal peptide" evidence="1">
    <location>
        <begin position="1"/>
        <end position="28"/>
    </location>
</feature>
<protein>
    <submittedName>
        <fullName evidence="2">Extracellular solute-binding protein</fullName>
    </submittedName>
</protein>
<keyword evidence="3" id="KW-1185">Reference proteome</keyword>
<dbReference type="AlphaFoldDB" id="A0A927H004"/>
<reference evidence="2" key="1">
    <citation type="submission" date="2020-09" db="EMBL/GenBank/DDBJ databases">
        <title>A novel bacterium of genus Paenibacillus, isolated from South China Sea.</title>
        <authorList>
            <person name="Huang H."/>
            <person name="Mo K."/>
            <person name="Hu Y."/>
        </authorList>
    </citation>
    <scope>NUCLEOTIDE SEQUENCE</scope>
    <source>
        <strain evidence="2">IB182363</strain>
    </source>
</reference>
<dbReference type="RefSeq" id="WP_190928769.1">
    <property type="nucleotide sequence ID" value="NZ_JACXJA010000017.1"/>
</dbReference>
<dbReference type="EMBL" id="JACXJA010000017">
    <property type="protein sequence ID" value="MBD2863195.1"/>
    <property type="molecule type" value="Genomic_DNA"/>
</dbReference>
<dbReference type="InterPro" id="IPR050490">
    <property type="entry name" value="Bact_solute-bd_prot1"/>
</dbReference>
<evidence type="ECO:0000256" key="1">
    <source>
        <dbReference type="SAM" id="SignalP"/>
    </source>
</evidence>
<gene>
    <name evidence="2" type="ORF">IDH45_14475</name>
</gene>
<dbReference type="PANTHER" id="PTHR43649">
    <property type="entry name" value="ARABINOSE-BINDING PROTEIN-RELATED"/>
    <property type="match status" value="1"/>
</dbReference>
<evidence type="ECO:0000313" key="3">
    <source>
        <dbReference type="Proteomes" id="UP000639396"/>
    </source>
</evidence>
<name>A0A927H004_9BACL</name>
<comment type="caution">
    <text evidence="2">The sequence shown here is derived from an EMBL/GenBank/DDBJ whole genome shotgun (WGS) entry which is preliminary data.</text>
</comment>
<organism evidence="2 3">
    <name type="scientific">Paenibacillus oceani</name>
    <dbReference type="NCBI Taxonomy" id="2772510"/>
    <lineage>
        <taxon>Bacteria</taxon>
        <taxon>Bacillati</taxon>
        <taxon>Bacillota</taxon>
        <taxon>Bacilli</taxon>
        <taxon>Bacillales</taxon>
        <taxon>Paenibacillaceae</taxon>
        <taxon>Paenibacillus</taxon>
    </lineage>
</organism>
<evidence type="ECO:0000313" key="2">
    <source>
        <dbReference type="EMBL" id="MBD2863195.1"/>
    </source>
</evidence>
<keyword evidence="1" id="KW-0732">Signal</keyword>
<dbReference type="Proteomes" id="UP000639396">
    <property type="component" value="Unassembled WGS sequence"/>
</dbReference>
<accession>A0A927H004</accession>
<sequence>MKKLFRQTMGISVAGALAFSLAACGGNADNASGSSAATGSGVSAPKPELRTLQGWMKDDYNRHPVAKLLEERTGYKVQYDTLPQDNPQEKLNLLIASSESYDAITTPGVSTYKALYSDYAKRGALVDLGPLIDKYGPNIKAAISQESLDAVKIDGKIYAIPTKTLSNVASSLMIRQDWLDKLGLKTPTTTDEFVSVLKAFKEQDPGGNKEKNIPFSISGGGSVEVSLAGAFGLSSTWNDVNGKLVPRAYDPGYKDYIVFMNDLFNQGLLDKEFVVNKDATVSEKFTSGKVGVMPVDWASVPALADALAKNVPGAKMVFIPALKGPQGKKGLAVPTGFDRLTYIPKASKNPEDTIKWINAKLDPTTFRLMTIGEENKHYTYKDGAYTPILPIFNDERNGANNFMSGSDEKNYPSYWQARVRKDQRLFDAYAFLNIQEPAITRIPDPIGMSPYLAVYSKNNESLNAMQNDQTVKFIAGAEPISNLDAFIAKYKAAGGEASYKEVNDWYATLKK</sequence>
<proteinExistence type="predicted"/>
<dbReference type="Pfam" id="PF13416">
    <property type="entry name" value="SBP_bac_8"/>
    <property type="match status" value="1"/>
</dbReference>
<dbReference type="InterPro" id="IPR006059">
    <property type="entry name" value="SBP"/>
</dbReference>
<dbReference type="CDD" id="cd13580">
    <property type="entry name" value="PBP2_AlgQ_like_1"/>
    <property type="match status" value="1"/>
</dbReference>
<dbReference type="PROSITE" id="PS51257">
    <property type="entry name" value="PROKAR_LIPOPROTEIN"/>
    <property type="match status" value="1"/>
</dbReference>
<feature type="chain" id="PRO_5038446987" evidence="1">
    <location>
        <begin position="29"/>
        <end position="511"/>
    </location>
</feature>
<dbReference type="PANTHER" id="PTHR43649:SF17">
    <property type="entry name" value="ABC TRANSPORTER SOLUTE BINDING PROTEIN-SUGAR TRANSPORT"/>
    <property type="match status" value="1"/>
</dbReference>
<dbReference type="SUPFAM" id="SSF53850">
    <property type="entry name" value="Periplasmic binding protein-like II"/>
    <property type="match status" value="1"/>
</dbReference>
<dbReference type="Gene3D" id="3.40.190.10">
    <property type="entry name" value="Periplasmic binding protein-like II"/>
    <property type="match status" value="2"/>
</dbReference>